<sequence>MDITLPTIPAGVLTLLALVAPYLQALIQRPSWRPWVKRALSIVLALALTGAVLAFYYVYTGDMVPAWPVLVLLAILVAQASYAMLTRSTAAKVERTVNAGTGTLRRDLR</sequence>
<evidence type="ECO:0000313" key="3">
    <source>
        <dbReference type="Proteomes" id="UP000001999"/>
    </source>
</evidence>
<dbReference type="Proteomes" id="UP000001999">
    <property type="component" value="Segment"/>
</dbReference>
<name>A6N220_9CAUD</name>
<keyword evidence="1" id="KW-1133">Transmembrane helix</keyword>
<feature type="transmembrane region" description="Helical" evidence="1">
    <location>
        <begin position="6"/>
        <end position="27"/>
    </location>
</feature>
<keyword evidence="1" id="KW-0812">Transmembrane</keyword>
<dbReference type="RefSeq" id="YP_001294822.1">
    <property type="nucleotide sequence ID" value="NC_009603.1"/>
</dbReference>
<feature type="transmembrane region" description="Helical" evidence="1">
    <location>
        <begin position="65"/>
        <end position="85"/>
    </location>
</feature>
<feature type="transmembrane region" description="Helical" evidence="1">
    <location>
        <begin position="39"/>
        <end position="59"/>
    </location>
</feature>
<dbReference type="KEGG" id="vg:5309157"/>
<evidence type="ECO:0000313" key="2">
    <source>
        <dbReference type="EMBL" id="ABR10492.1"/>
    </source>
</evidence>
<organism evidence="2 3">
    <name type="scientific">Microbacterium phage Min1</name>
    <dbReference type="NCBI Taxonomy" id="446529"/>
    <lineage>
        <taxon>Viruses</taxon>
        <taxon>Duplodnaviria</taxon>
        <taxon>Heunggongvirae</taxon>
        <taxon>Uroviricota</taxon>
        <taxon>Caudoviricetes</taxon>
        <taxon>Minunavirus</taxon>
        <taxon>Minunavirus Min1</taxon>
    </lineage>
</organism>
<keyword evidence="3" id="KW-1185">Reference proteome</keyword>
<accession>A6N220</accession>
<keyword evidence="1" id="KW-0472">Membrane</keyword>
<evidence type="ECO:0008006" key="4">
    <source>
        <dbReference type="Google" id="ProtNLM"/>
    </source>
</evidence>
<dbReference type="GeneID" id="5309157"/>
<reference evidence="2 3" key="1">
    <citation type="submission" date="2007-04" db="EMBL/GenBank/DDBJ databases">
        <title>Isolation, characterization and complete nucleotide sequence of a novel temperate bacteriophage Min1, isolated from the nematode pathogen Microbacterium nematophilum.</title>
        <authorList>
            <person name="Akimkina T.V."/>
            <person name="Venien-Bryan C."/>
            <person name="Hodgkin J.A."/>
        </authorList>
    </citation>
    <scope>NUCLEOTIDE SEQUENCE [LARGE SCALE GENOMIC DNA]</scope>
</reference>
<evidence type="ECO:0000256" key="1">
    <source>
        <dbReference type="SAM" id="Phobius"/>
    </source>
</evidence>
<protein>
    <recommendedName>
        <fullName evidence="4">Holin</fullName>
    </recommendedName>
</protein>
<proteinExistence type="predicted"/>
<dbReference type="EMBL" id="EF579802">
    <property type="protein sequence ID" value="ABR10492.1"/>
    <property type="molecule type" value="Genomic_DNA"/>
</dbReference>